<organism evidence="5 6">
    <name type="scientific">Bernardetia litoralis (strain ATCC 23117 / DSM 6794 / NBRC 15988 / NCIMB 1366 / Fx l1 / Sio-4)</name>
    <name type="common">Flexibacter litoralis</name>
    <dbReference type="NCBI Taxonomy" id="880071"/>
    <lineage>
        <taxon>Bacteria</taxon>
        <taxon>Pseudomonadati</taxon>
        <taxon>Bacteroidota</taxon>
        <taxon>Cytophagia</taxon>
        <taxon>Cytophagales</taxon>
        <taxon>Bernardetiaceae</taxon>
        <taxon>Bernardetia</taxon>
    </lineage>
</organism>
<dbReference type="PANTHER" id="PTHR43156">
    <property type="entry name" value="STAGE II SPORULATION PROTEIN E-RELATED"/>
    <property type="match status" value="1"/>
</dbReference>
<keyword evidence="3" id="KW-0812">Transmembrane</keyword>
<keyword evidence="2" id="KW-0175">Coiled coil</keyword>
<dbReference type="EMBL" id="CP003345">
    <property type="protein sequence ID" value="AFM03244.1"/>
    <property type="molecule type" value="Genomic_DNA"/>
</dbReference>
<evidence type="ECO:0000256" key="3">
    <source>
        <dbReference type="SAM" id="Phobius"/>
    </source>
</evidence>
<accession>I4AH09</accession>
<feature type="coiled-coil region" evidence="2">
    <location>
        <begin position="322"/>
        <end position="360"/>
    </location>
</feature>
<dbReference type="Pfam" id="PF07228">
    <property type="entry name" value="SpoIIE"/>
    <property type="match status" value="1"/>
</dbReference>
<feature type="domain" description="PPM-type phosphatase" evidence="4">
    <location>
        <begin position="387"/>
        <end position="616"/>
    </location>
</feature>
<dbReference type="InterPro" id="IPR052016">
    <property type="entry name" value="Bact_Sigma-Reg"/>
</dbReference>
<keyword evidence="1" id="KW-0378">Hydrolase</keyword>
<keyword evidence="3" id="KW-0472">Membrane</keyword>
<dbReference type="InterPro" id="IPR036457">
    <property type="entry name" value="PPM-type-like_dom_sf"/>
</dbReference>
<feature type="coiled-coil region" evidence="2">
    <location>
        <begin position="186"/>
        <end position="258"/>
    </location>
</feature>
<protein>
    <submittedName>
        <fullName evidence="5">Serine phosphatase RsbU, regulator of sigma subunit</fullName>
    </submittedName>
</protein>
<evidence type="ECO:0000256" key="1">
    <source>
        <dbReference type="ARBA" id="ARBA00022801"/>
    </source>
</evidence>
<dbReference type="eggNOG" id="COG2208">
    <property type="taxonomic scope" value="Bacteria"/>
</dbReference>
<dbReference type="SMART" id="SM00331">
    <property type="entry name" value="PP2C_SIG"/>
    <property type="match status" value="1"/>
</dbReference>
<dbReference type="Proteomes" id="UP000006054">
    <property type="component" value="Chromosome"/>
</dbReference>
<dbReference type="GO" id="GO:0016791">
    <property type="term" value="F:phosphatase activity"/>
    <property type="evidence" value="ECO:0007669"/>
    <property type="project" value="TreeGrafter"/>
</dbReference>
<evidence type="ECO:0000259" key="4">
    <source>
        <dbReference type="SMART" id="SM00331"/>
    </source>
</evidence>
<dbReference type="HOGENOM" id="CLU_443286_0_0_10"/>
<feature type="transmembrane region" description="Helical" evidence="3">
    <location>
        <begin position="298"/>
        <end position="318"/>
    </location>
</feature>
<dbReference type="SUPFAM" id="SSF81606">
    <property type="entry name" value="PP2C-like"/>
    <property type="match status" value="1"/>
</dbReference>
<name>I4AH09_BERLS</name>
<dbReference type="PANTHER" id="PTHR43156:SF9">
    <property type="entry name" value="HAMP DOMAIN-CONTAINING PROTEIN"/>
    <property type="match status" value="1"/>
</dbReference>
<proteinExistence type="predicted"/>
<evidence type="ECO:0000256" key="2">
    <source>
        <dbReference type="SAM" id="Coils"/>
    </source>
</evidence>
<reference evidence="6" key="1">
    <citation type="submission" date="2012-06" db="EMBL/GenBank/DDBJ databases">
        <title>The complete genome of Flexibacter litoralis DSM 6794.</title>
        <authorList>
            <person name="Lucas S."/>
            <person name="Copeland A."/>
            <person name="Lapidus A."/>
            <person name="Glavina del Rio T."/>
            <person name="Dalin E."/>
            <person name="Tice H."/>
            <person name="Bruce D."/>
            <person name="Goodwin L."/>
            <person name="Pitluck S."/>
            <person name="Peters L."/>
            <person name="Ovchinnikova G."/>
            <person name="Lu M."/>
            <person name="Kyrpides N."/>
            <person name="Mavromatis K."/>
            <person name="Ivanova N."/>
            <person name="Brettin T."/>
            <person name="Detter J.C."/>
            <person name="Han C."/>
            <person name="Larimer F."/>
            <person name="Land M."/>
            <person name="Hauser L."/>
            <person name="Markowitz V."/>
            <person name="Cheng J.-F."/>
            <person name="Hugenholtz P."/>
            <person name="Woyke T."/>
            <person name="Wu D."/>
            <person name="Spring S."/>
            <person name="Lang E."/>
            <person name="Kopitz M."/>
            <person name="Brambilla E."/>
            <person name="Klenk H.-P."/>
            <person name="Eisen J.A."/>
        </authorList>
    </citation>
    <scope>NUCLEOTIDE SEQUENCE [LARGE SCALE GENOMIC DNA]</scope>
    <source>
        <strain evidence="6">ATCC 23117 / DSM 6794 / NBRC 15988 / NCIMB 1366 / Sio-4</strain>
    </source>
</reference>
<keyword evidence="3" id="KW-1133">Transmembrane helix</keyword>
<gene>
    <name evidence="5" type="ordered locus">Fleli_0784</name>
</gene>
<keyword evidence="6" id="KW-1185">Reference proteome</keyword>
<dbReference type="Gene3D" id="3.60.40.10">
    <property type="entry name" value="PPM-type phosphatase domain"/>
    <property type="match status" value="1"/>
</dbReference>
<dbReference type="STRING" id="880071.Fleli_0784"/>
<dbReference type="RefSeq" id="WP_014796702.1">
    <property type="nucleotide sequence ID" value="NC_018018.1"/>
</dbReference>
<evidence type="ECO:0000313" key="6">
    <source>
        <dbReference type="Proteomes" id="UP000006054"/>
    </source>
</evidence>
<dbReference type="AlphaFoldDB" id="I4AH09"/>
<dbReference type="KEGG" id="fli:Fleli_0784"/>
<sequence>MIMGTTNDIKGNPVEGVTVIMNIGTGISNSNGAFTIEYPSSKGSPKKVNVEKDGYSLVDYDMGKNGLSITLRELNKMLKGQIFAHKNTPLAGAEIIWTSTNSNKAIKSDAVGNFYIETPNGEKVNSSSEFIINGKSINGRFFSYDSKLNEIKIVLSGELSNSILKKTKIEKVESQIITDTTSITEKINLENVVNSLELQKSVLSEQSYKIRAEMKRIIKGLNSSNITLNEKKHLKRELDELEQNLIKNEVAFETTQAETRKLMDKIRGLLYEKDSLKIAYTEKIEAAEAEKAFAHLQVIIAGVIALLLLVVTGGAYFFSRKINKQNADLEESNLDLNQTKEELETKIEQVETLNKEVITKNQKITDSIRYAQTIQEAILPPSIEFEKAFADHFVLYSSKDLVSGDFYWMANHYTTEGQKTVIAAVDCTGHGVPGAFMSMIGNTLLNEIVNQEKEFNTAQILTRLHEGVKKSLQQNDMSNDDGMDVCICTIHFNSDETAHLQFTGAKRPLYYFQNSQLQSLKGDSKSIGGRDRKEKPFTTQDLHLMKGDCLYLMTDGFSDQQNSDNKKFGTTRLLKLLENNANHPLPVQKQELDDELQTHSWGVEQRDDITILGVKI</sequence>
<evidence type="ECO:0000313" key="5">
    <source>
        <dbReference type="EMBL" id="AFM03244.1"/>
    </source>
</evidence>
<dbReference type="InterPro" id="IPR001932">
    <property type="entry name" value="PPM-type_phosphatase-like_dom"/>
</dbReference>